<feature type="compositionally biased region" description="Basic and acidic residues" evidence="1">
    <location>
        <begin position="26"/>
        <end position="43"/>
    </location>
</feature>
<feature type="region of interest" description="Disordered" evidence="1">
    <location>
        <begin position="19"/>
        <end position="43"/>
    </location>
</feature>
<evidence type="ECO:0000256" key="1">
    <source>
        <dbReference type="SAM" id="MobiDB-lite"/>
    </source>
</evidence>
<evidence type="ECO:0000313" key="2">
    <source>
        <dbReference type="EMBL" id="GCC46441.1"/>
    </source>
</evidence>
<feature type="non-terminal residue" evidence="2">
    <location>
        <position position="43"/>
    </location>
</feature>
<protein>
    <submittedName>
        <fullName evidence="2">Uncharacterized protein</fullName>
    </submittedName>
</protein>
<proteinExistence type="predicted"/>
<dbReference type="OrthoDB" id="9634850at2759"/>
<dbReference type="AlphaFoldDB" id="A0A401TUY1"/>
<accession>A0A401TUY1</accession>
<reference evidence="2 3" key="1">
    <citation type="journal article" date="2018" name="Nat. Ecol. Evol.">
        <title>Shark genomes provide insights into elasmobranch evolution and the origin of vertebrates.</title>
        <authorList>
            <person name="Hara Y"/>
            <person name="Yamaguchi K"/>
            <person name="Onimaru K"/>
            <person name="Kadota M"/>
            <person name="Koyanagi M"/>
            <person name="Keeley SD"/>
            <person name="Tatsumi K"/>
            <person name="Tanaka K"/>
            <person name="Motone F"/>
            <person name="Kageyama Y"/>
            <person name="Nozu R"/>
            <person name="Adachi N"/>
            <person name="Nishimura O"/>
            <person name="Nakagawa R"/>
            <person name="Tanegashima C"/>
            <person name="Kiyatake I"/>
            <person name="Matsumoto R"/>
            <person name="Murakumo K"/>
            <person name="Nishida K"/>
            <person name="Terakita A"/>
            <person name="Kuratani S"/>
            <person name="Sato K"/>
            <person name="Hyodo S Kuraku.S."/>
        </authorList>
    </citation>
    <scope>NUCLEOTIDE SEQUENCE [LARGE SCALE GENOMIC DNA]</scope>
</reference>
<sequence>MAGTCLDAVKRKIKVLQQQADEAEERGERLQRELDMEHKAREN</sequence>
<dbReference type="Proteomes" id="UP000287033">
    <property type="component" value="Unassembled WGS sequence"/>
</dbReference>
<keyword evidence="3" id="KW-1185">Reference proteome</keyword>
<organism evidence="2 3">
    <name type="scientific">Chiloscyllium punctatum</name>
    <name type="common">Brownbanded bambooshark</name>
    <name type="synonym">Hemiscyllium punctatum</name>
    <dbReference type="NCBI Taxonomy" id="137246"/>
    <lineage>
        <taxon>Eukaryota</taxon>
        <taxon>Metazoa</taxon>
        <taxon>Chordata</taxon>
        <taxon>Craniata</taxon>
        <taxon>Vertebrata</taxon>
        <taxon>Chondrichthyes</taxon>
        <taxon>Elasmobranchii</taxon>
        <taxon>Galeomorphii</taxon>
        <taxon>Galeoidea</taxon>
        <taxon>Orectolobiformes</taxon>
        <taxon>Hemiscylliidae</taxon>
        <taxon>Chiloscyllium</taxon>
    </lineage>
</organism>
<evidence type="ECO:0000313" key="3">
    <source>
        <dbReference type="Proteomes" id="UP000287033"/>
    </source>
</evidence>
<name>A0A401TUY1_CHIPU</name>
<dbReference type="EMBL" id="BEZZ01180677">
    <property type="protein sequence ID" value="GCC46441.1"/>
    <property type="molecule type" value="Genomic_DNA"/>
</dbReference>
<comment type="caution">
    <text evidence="2">The sequence shown here is derived from an EMBL/GenBank/DDBJ whole genome shotgun (WGS) entry which is preliminary data.</text>
</comment>
<gene>
    <name evidence="2" type="ORF">chiPu_0030346</name>
</gene>